<keyword evidence="1" id="KW-0472">Membrane</keyword>
<feature type="transmembrane region" description="Helical" evidence="1">
    <location>
        <begin position="128"/>
        <end position="146"/>
    </location>
</feature>
<comment type="caution">
    <text evidence="2">The sequence shown here is derived from an EMBL/GenBank/DDBJ whole genome shotgun (WGS) entry which is preliminary data.</text>
</comment>
<dbReference type="EMBL" id="BSFP01000080">
    <property type="protein sequence ID" value="GLL06882.1"/>
    <property type="molecule type" value="Genomic_DNA"/>
</dbReference>
<keyword evidence="3" id="KW-1185">Reference proteome</keyword>
<dbReference type="Pfam" id="PF10067">
    <property type="entry name" value="DUF2306"/>
    <property type="match status" value="1"/>
</dbReference>
<organism evidence="2 3">
    <name type="scientific">Dactylosporangium matsuzakiense</name>
    <dbReference type="NCBI Taxonomy" id="53360"/>
    <lineage>
        <taxon>Bacteria</taxon>
        <taxon>Bacillati</taxon>
        <taxon>Actinomycetota</taxon>
        <taxon>Actinomycetes</taxon>
        <taxon>Micromonosporales</taxon>
        <taxon>Micromonosporaceae</taxon>
        <taxon>Dactylosporangium</taxon>
    </lineage>
</organism>
<evidence type="ECO:0008006" key="4">
    <source>
        <dbReference type="Google" id="ProtNLM"/>
    </source>
</evidence>
<name>A0A9W6NS76_9ACTN</name>
<feature type="transmembrane region" description="Helical" evidence="1">
    <location>
        <begin position="98"/>
        <end position="116"/>
    </location>
</feature>
<feature type="transmembrane region" description="Helical" evidence="1">
    <location>
        <begin position="65"/>
        <end position="86"/>
    </location>
</feature>
<sequence>MSDNVVIPCHAAAATVALLLGAFNLLRRTRGDRLHRVAGRVWVAAMYFTIISSFFIKALNPGHFSWIHGLSAFTFVTLSLGLWAAVTGRIERHRRFMTGSYLGLLGAFVGAVVVPQRDIPQWIVHRPLELALGLLGCVLVAALVVLSGRRAAPAQQIGQDAHMR</sequence>
<gene>
    <name evidence="2" type="ORF">GCM10017581_086320</name>
</gene>
<dbReference type="RefSeq" id="WP_261963748.1">
    <property type="nucleotide sequence ID" value="NZ_BAAAXA010000003.1"/>
</dbReference>
<dbReference type="AlphaFoldDB" id="A0A9W6NS76"/>
<keyword evidence="1" id="KW-0812">Transmembrane</keyword>
<proteinExistence type="predicted"/>
<keyword evidence="1" id="KW-1133">Transmembrane helix</keyword>
<accession>A0A9W6NS76</accession>
<evidence type="ECO:0000313" key="2">
    <source>
        <dbReference type="EMBL" id="GLL06882.1"/>
    </source>
</evidence>
<feature type="transmembrane region" description="Helical" evidence="1">
    <location>
        <begin position="38"/>
        <end position="59"/>
    </location>
</feature>
<reference evidence="2" key="2">
    <citation type="submission" date="2023-01" db="EMBL/GenBank/DDBJ databases">
        <authorList>
            <person name="Sun Q."/>
            <person name="Evtushenko L."/>
        </authorList>
    </citation>
    <scope>NUCLEOTIDE SEQUENCE</scope>
    <source>
        <strain evidence="2">VKM Ac-1321</strain>
    </source>
</reference>
<dbReference type="InterPro" id="IPR018750">
    <property type="entry name" value="DUF2306_membrane"/>
</dbReference>
<evidence type="ECO:0000313" key="3">
    <source>
        <dbReference type="Proteomes" id="UP001143480"/>
    </source>
</evidence>
<feature type="transmembrane region" description="Helical" evidence="1">
    <location>
        <begin position="6"/>
        <end position="26"/>
    </location>
</feature>
<protein>
    <recommendedName>
        <fullName evidence="4">DUF2306 domain-containing protein</fullName>
    </recommendedName>
</protein>
<reference evidence="2" key="1">
    <citation type="journal article" date="2014" name="Int. J. Syst. Evol. Microbiol.">
        <title>Complete genome sequence of Corynebacterium casei LMG S-19264T (=DSM 44701T), isolated from a smear-ripened cheese.</title>
        <authorList>
            <consortium name="US DOE Joint Genome Institute (JGI-PGF)"/>
            <person name="Walter F."/>
            <person name="Albersmeier A."/>
            <person name="Kalinowski J."/>
            <person name="Ruckert C."/>
        </authorList>
    </citation>
    <scope>NUCLEOTIDE SEQUENCE</scope>
    <source>
        <strain evidence="2">VKM Ac-1321</strain>
    </source>
</reference>
<dbReference type="Proteomes" id="UP001143480">
    <property type="component" value="Unassembled WGS sequence"/>
</dbReference>
<evidence type="ECO:0000256" key="1">
    <source>
        <dbReference type="SAM" id="Phobius"/>
    </source>
</evidence>